<organism evidence="3 4">
    <name type="scientific">Halocatena marina</name>
    <dbReference type="NCBI Taxonomy" id="2934937"/>
    <lineage>
        <taxon>Archaea</taxon>
        <taxon>Methanobacteriati</taxon>
        <taxon>Methanobacteriota</taxon>
        <taxon>Stenosarchaea group</taxon>
        <taxon>Halobacteria</taxon>
        <taxon>Halobacteriales</taxon>
        <taxon>Natronomonadaceae</taxon>
        <taxon>Halocatena</taxon>
    </lineage>
</organism>
<keyword evidence="4" id="KW-1185">Reference proteome</keyword>
<dbReference type="Proteomes" id="UP001596417">
    <property type="component" value="Unassembled WGS sequence"/>
</dbReference>
<evidence type="ECO:0000313" key="3">
    <source>
        <dbReference type="EMBL" id="MFC7192216.1"/>
    </source>
</evidence>
<evidence type="ECO:0000313" key="4">
    <source>
        <dbReference type="Proteomes" id="UP001596417"/>
    </source>
</evidence>
<dbReference type="SUPFAM" id="SSF51735">
    <property type="entry name" value="NAD(P)-binding Rossmann-fold domains"/>
    <property type="match status" value="1"/>
</dbReference>
<gene>
    <name evidence="3" type="ORF">ACFQL7_21955</name>
</gene>
<name>A0ABD5YSF6_9EURY</name>
<comment type="caution">
    <text evidence="3">The sequence shown here is derived from an EMBL/GenBank/DDBJ whole genome shotgun (WGS) entry which is preliminary data.</text>
</comment>
<dbReference type="GO" id="GO:0016491">
    <property type="term" value="F:oxidoreductase activity"/>
    <property type="evidence" value="ECO:0007669"/>
    <property type="project" value="UniProtKB-KW"/>
</dbReference>
<dbReference type="PANTHER" id="PTHR43818">
    <property type="entry name" value="BCDNA.GH03377"/>
    <property type="match status" value="1"/>
</dbReference>
<dbReference type="RefSeq" id="WP_390206672.1">
    <property type="nucleotide sequence ID" value="NZ_JBHTAX010000004.1"/>
</dbReference>
<feature type="domain" description="Gfo/Idh/MocA-like oxidoreductase N-terminal" evidence="2">
    <location>
        <begin position="27"/>
        <end position="145"/>
    </location>
</feature>
<dbReference type="InterPro" id="IPR000683">
    <property type="entry name" value="Gfo/Idh/MocA-like_OxRdtase_N"/>
</dbReference>
<keyword evidence="1" id="KW-0560">Oxidoreductase</keyword>
<evidence type="ECO:0000256" key="1">
    <source>
        <dbReference type="ARBA" id="ARBA00023002"/>
    </source>
</evidence>
<accession>A0ABD5YSF6</accession>
<dbReference type="Pfam" id="PF01408">
    <property type="entry name" value="GFO_IDH_MocA"/>
    <property type="match status" value="1"/>
</dbReference>
<evidence type="ECO:0000259" key="2">
    <source>
        <dbReference type="Pfam" id="PF01408"/>
    </source>
</evidence>
<dbReference type="Gene3D" id="3.30.360.10">
    <property type="entry name" value="Dihydrodipicolinate Reductase, domain 2"/>
    <property type="match status" value="1"/>
</dbReference>
<dbReference type="Gene3D" id="3.40.50.720">
    <property type="entry name" value="NAD(P)-binding Rossmann-like Domain"/>
    <property type="match status" value="1"/>
</dbReference>
<dbReference type="InterPro" id="IPR050463">
    <property type="entry name" value="Gfo/Idh/MocA_oxidrdct_glycsds"/>
</dbReference>
<dbReference type="InterPro" id="IPR036291">
    <property type="entry name" value="NAD(P)-bd_dom_sf"/>
</dbReference>
<sequence length="364" mass="40182">MTYKAGIIGSGGIAGMGILGMHDEDAIGKEKIDASHAGGYASADEIELIAVADVDEETLATFGEAWDIPSSRQYVGHERMLESEDLDIVSICTPSFLHAEHTIDAARSAADPDVIWCEKPIASEVAAAERMVEVCDETNTELVINHSFRFTNKLQRLCDLIRTENLLGEVKSVSTQYRMELLRNSTHVLDTLVYLLDARADRVCGYVNGENEAADTLDADRSVDDAGGGHVIMDDDTFVTVDCTIPRDVSSMTLSFIGTEGKLYLNNDDGEWRYWDFEDGEHVEKPLPGIDGAWTWEDDYKGSFMNAAHHVQDLLNGESENYSTGQEAIRSLEIIVGFYLSHYTGGTIDIPLDRPLRETGITSW</sequence>
<dbReference type="EMBL" id="JBHTAX010000004">
    <property type="protein sequence ID" value="MFC7192216.1"/>
    <property type="molecule type" value="Genomic_DNA"/>
</dbReference>
<dbReference type="AlphaFoldDB" id="A0ABD5YSF6"/>
<protein>
    <submittedName>
        <fullName evidence="3">Gfo/Idh/MocA family protein</fullName>
    </submittedName>
</protein>
<proteinExistence type="predicted"/>
<dbReference type="PANTHER" id="PTHR43818:SF11">
    <property type="entry name" value="BCDNA.GH03377"/>
    <property type="match status" value="1"/>
</dbReference>
<reference evidence="3 4" key="1">
    <citation type="journal article" date="2019" name="Int. J. Syst. Evol. Microbiol.">
        <title>The Global Catalogue of Microorganisms (GCM) 10K type strain sequencing project: providing services to taxonomists for standard genome sequencing and annotation.</title>
        <authorList>
            <consortium name="The Broad Institute Genomics Platform"/>
            <consortium name="The Broad Institute Genome Sequencing Center for Infectious Disease"/>
            <person name="Wu L."/>
            <person name="Ma J."/>
        </authorList>
    </citation>
    <scope>NUCLEOTIDE SEQUENCE [LARGE SCALE GENOMIC DNA]</scope>
    <source>
        <strain evidence="3 4">RDMS1</strain>
    </source>
</reference>
<dbReference type="SUPFAM" id="SSF55347">
    <property type="entry name" value="Glyceraldehyde-3-phosphate dehydrogenase-like, C-terminal domain"/>
    <property type="match status" value="1"/>
</dbReference>